<dbReference type="AlphaFoldDB" id="A0A4C1Z2D3"/>
<evidence type="ECO:0000313" key="3">
    <source>
        <dbReference type="Proteomes" id="UP000299102"/>
    </source>
</evidence>
<dbReference type="Proteomes" id="UP000299102">
    <property type="component" value="Unassembled WGS sequence"/>
</dbReference>
<dbReference type="OrthoDB" id="6260718at2759"/>
<dbReference type="EMBL" id="BGZK01001480">
    <property type="protein sequence ID" value="GBP80757.1"/>
    <property type="molecule type" value="Genomic_DNA"/>
</dbReference>
<proteinExistence type="predicted"/>
<sequence>MRLRLRRKPVGRAAAPPARPRGVQVSVYISVDRNVSRETHAADGPSVYLAYSRRCDHGPPPAADKYQRLKTELIKRLTASRERQVKQLLNHEELGDRKPSQFLRHLKHLAGPGVPDDFIRTVWTSRLPSSVQTIIASQSKSTLEEVSELADQIMDVATPSQQITAVSASPGATSESNQIAALTRQVQALAAKLDRMSRPRKRRTTHQRNNLSSTRSLSNYRKFPNCWYHAKFGTEARRCVKPCDFAEKV</sequence>
<comment type="caution">
    <text evidence="2">The sequence shown here is derived from an EMBL/GenBank/DDBJ whole genome shotgun (WGS) entry which is preliminary data.</text>
</comment>
<reference evidence="2 3" key="1">
    <citation type="journal article" date="2019" name="Commun. Biol.">
        <title>The bagworm genome reveals a unique fibroin gene that provides high tensile strength.</title>
        <authorList>
            <person name="Kono N."/>
            <person name="Nakamura H."/>
            <person name="Ohtoshi R."/>
            <person name="Tomita M."/>
            <person name="Numata K."/>
            <person name="Arakawa K."/>
        </authorList>
    </citation>
    <scope>NUCLEOTIDE SEQUENCE [LARGE SCALE GENOMIC DNA]</scope>
</reference>
<protein>
    <submittedName>
        <fullName evidence="2">Uncharacterized protein</fullName>
    </submittedName>
</protein>
<accession>A0A4C1Z2D3</accession>
<gene>
    <name evidence="2" type="ORF">EVAR_56603_1</name>
</gene>
<keyword evidence="3" id="KW-1185">Reference proteome</keyword>
<evidence type="ECO:0000313" key="2">
    <source>
        <dbReference type="EMBL" id="GBP80757.1"/>
    </source>
</evidence>
<dbReference type="STRING" id="151549.A0A4C1Z2D3"/>
<evidence type="ECO:0000256" key="1">
    <source>
        <dbReference type="SAM" id="MobiDB-lite"/>
    </source>
</evidence>
<feature type="region of interest" description="Disordered" evidence="1">
    <location>
        <begin position="194"/>
        <end position="215"/>
    </location>
</feature>
<organism evidence="2 3">
    <name type="scientific">Eumeta variegata</name>
    <name type="common">Bagworm moth</name>
    <name type="synonym">Eumeta japonica</name>
    <dbReference type="NCBI Taxonomy" id="151549"/>
    <lineage>
        <taxon>Eukaryota</taxon>
        <taxon>Metazoa</taxon>
        <taxon>Ecdysozoa</taxon>
        <taxon>Arthropoda</taxon>
        <taxon>Hexapoda</taxon>
        <taxon>Insecta</taxon>
        <taxon>Pterygota</taxon>
        <taxon>Neoptera</taxon>
        <taxon>Endopterygota</taxon>
        <taxon>Lepidoptera</taxon>
        <taxon>Glossata</taxon>
        <taxon>Ditrysia</taxon>
        <taxon>Tineoidea</taxon>
        <taxon>Psychidae</taxon>
        <taxon>Oiketicinae</taxon>
        <taxon>Eumeta</taxon>
    </lineage>
</organism>
<name>A0A4C1Z2D3_EUMVA</name>
<dbReference type="PANTHER" id="PTHR33327">
    <property type="entry name" value="ENDONUCLEASE"/>
    <property type="match status" value="1"/>
</dbReference>
<dbReference type="PANTHER" id="PTHR33327:SF3">
    <property type="entry name" value="RNA-DIRECTED DNA POLYMERASE"/>
    <property type="match status" value="1"/>
</dbReference>